<keyword evidence="6" id="KW-0479">Metal-binding</keyword>
<dbReference type="GO" id="GO:0051539">
    <property type="term" value="F:4 iron, 4 sulfur cluster binding"/>
    <property type="evidence" value="ECO:0007669"/>
    <property type="project" value="UniProtKB-KW"/>
</dbReference>
<feature type="domain" description="Uracil-DNA glycosylase-like" evidence="12">
    <location>
        <begin position="30"/>
        <end position="179"/>
    </location>
</feature>
<keyword evidence="14" id="KW-1185">Reference proteome</keyword>
<accession>A0A0J6WWI4</accession>
<dbReference type="Gene3D" id="3.40.470.10">
    <property type="entry name" value="Uracil-DNA glycosylase-like domain"/>
    <property type="match status" value="1"/>
</dbReference>
<dbReference type="SMART" id="SM00986">
    <property type="entry name" value="UDG"/>
    <property type="match status" value="1"/>
</dbReference>
<dbReference type="EMBL" id="LEKT01000030">
    <property type="protein sequence ID" value="KMO86182.1"/>
    <property type="molecule type" value="Genomic_DNA"/>
</dbReference>
<evidence type="ECO:0000256" key="4">
    <source>
        <dbReference type="ARBA" id="ARBA00019403"/>
    </source>
</evidence>
<comment type="catalytic activity">
    <reaction evidence="1">
        <text>Hydrolyzes single-stranded DNA or mismatched double-stranded DNA and polynucleotides, releasing free uracil.</text>
        <dbReference type="EC" id="3.2.2.27"/>
    </reaction>
</comment>
<dbReference type="RefSeq" id="WP_048514587.1">
    <property type="nucleotide sequence ID" value="NZ_FUXD01000049.1"/>
</dbReference>
<dbReference type="Pfam" id="PF03167">
    <property type="entry name" value="UDG"/>
    <property type="match status" value="1"/>
</dbReference>
<evidence type="ECO:0000313" key="13">
    <source>
        <dbReference type="EMBL" id="KMO86182.1"/>
    </source>
</evidence>
<name>A0A0J6WWI4_9FIRM</name>
<keyword evidence="11" id="KW-0234">DNA repair</keyword>
<evidence type="ECO:0000256" key="10">
    <source>
        <dbReference type="ARBA" id="ARBA00023014"/>
    </source>
</evidence>
<dbReference type="InterPro" id="IPR005122">
    <property type="entry name" value="Uracil-DNA_glycosylase-like"/>
</dbReference>
<evidence type="ECO:0000313" key="14">
    <source>
        <dbReference type="Proteomes" id="UP000036503"/>
    </source>
</evidence>
<dbReference type="NCBIfam" id="TIGR00758">
    <property type="entry name" value="UDG_fam4"/>
    <property type="match status" value="1"/>
</dbReference>
<evidence type="ECO:0000256" key="6">
    <source>
        <dbReference type="ARBA" id="ARBA00022723"/>
    </source>
</evidence>
<dbReference type="STRING" id="39029.BSR42_10555"/>
<evidence type="ECO:0000256" key="7">
    <source>
        <dbReference type="ARBA" id="ARBA00022763"/>
    </source>
</evidence>
<proteinExistence type="inferred from homology"/>
<dbReference type="GO" id="GO:0006281">
    <property type="term" value="P:DNA repair"/>
    <property type="evidence" value="ECO:0007669"/>
    <property type="project" value="UniProtKB-KW"/>
</dbReference>
<dbReference type="InterPro" id="IPR036895">
    <property type="entry name" value="Uracil-DNA_glycosylase-like_sf"/>
</dbReference>
<keyword evidence="9" id="KW-0408">Iron</keyword>
<evidence type="ECO:0000256" key="1">
    <source>
        <dbReference type="ARBA" id="ARBA00001400"/>
    </source>
</evidence>
<evidence type="ECO:0000259" key="12">
    <source>
        <dbReference type="SMART" id="SM00986"/>
    </source>
</evidence>
<dbReference type="EC" id="3.2.2.27" evidence="3"/>
<dbReference type="OrthoDB" id="5290748at2"/>
<dbReference type="PATRIC" id="fig|1122219.3.peg.1595"/>
<dbReference type="Proteomes" id="UP000036503">
    <property type="component" value="Unassembled WGS sequence"/>
</dbReference>
<evidence type="ECO:0000256" key="11">
    <source>
        <dbReference type="ARBA" id="ARBA00023204"/>
    </source>
</evidence>
<organism evidence="13 14">
    <name type="scientific">Megasphaera cerevisiae DSM 20462</name>
    <dbReference type="NCBI Taxonomy" id="1122219"/>
    <lineage>
        <taxon>Bacteria</taxon>
        <taxon>Bacillati</taxon>
        <taxon>Bacillota</taxon>
        <taxon>Negativicutes</taxon>
        <taxon>Veillonellales</taxon>
        <taxon>Veillonellaceae</taxon>
        <taxon>Megasphaera</taxon>
    </lineage>
</organism>
<protein>
    <recommendedName>
        <fullName evidence="4">Type-4 uracil-DNA glycosylase</fullName>
        <ecNumber evidence="3">3.2.2.27</ecNumber>
    </recommendedName>
</protein>
<dbReference type="InterPro" id="IPR005273">
    <property type="entry name" value="Ura-DNA_glyco_family4"/>
</dbReference>
<dbReference type="GO" id="GO:0004844">
    <property type="term" value="F:uracil DNA N-glycosylase activity"/>
    <property type="evidence" value="ECO:0007669"/>
    <property type="project" value="UniProtKB-EC"/>
</dbReference>
<dbReference type="CDD" id="cd10030">
    <property type="entry name" value="UDG-F4_TTUDGA_SPO1dp_like"/>
    <property type="match status" value="1"/>
</dbReference>
<dbReference type="InterPro" id="IPR051536">
    <property type="entry name" value="UDG_Type-4/5"/>
</dbReference>
<dbReference type="InParanoid" id="A0A0J6WWI4"/>
<dbReference type="SMART" id="SM00987">
    <property type="entry name" value="UreE_C"/>
    <property type="match status" value="1"/>
</dbReference>
<dbReference type="AlphaFoldDB" id="A0A0J6WWI4"/>
<comment type="caution">
    <text evidence="13">The sequence shown here is derived from an EMBL/GenBank/DDBJ whole genome shotgun (WGS) entry which is preliminary data.</text>
</comment>
<evidence type="ECO:0000256" key="2">
    <source>
        <dbReference type="ARBA" id="ARBA00006521"/>
    </source>
</evidence>
<keyword evidence="5" id="KW-0004">4Fe-4S</keyword>
<dbReference type="GO" id="GO:0046872">
    <property type="term" value="F:metal ion binding"/>
    <property type="evidence" value="ECO:0007669"/>
    <property type="project" value="UniProtKB-KW"/>
</dbReference>
<gene>
    <name evidence="13" type="ORF">AB840_09405</name>
</gene>
<dbReference type="PANTHER" id="PTHR33693:SF1">
    <property type="entry name" value="TYPE-4 URACIL-DNA GLYCOSYLASE"/>
    <property type="match status" value="1"/>
</dbReference>
<evidence type="ECO:0000256" key="3">
    <source>
        <dbReference type="ARBA" id="ARBA00012030"/>
    </source>
</evidence>
<keyword evidence="10" id="KW-0411">Iron-sulfur</keyword>
<reference evidence="13 14" key="1">
    <citation type="submission" date="2015-06" db="EMBL/GenBank/DDBJ databases">
        <title>Draft genome sequence of beer spoilage bacterium Megasphaera cerevisiae type strain 20462.</title>
        <authorList>
            <person name="Kutumbaka K."/>
            <person name="Pasmowitz J."/>
            <person name="Mategko J."/>
            <person name="Reyes D."/>
            <person name="Friedrich A."/>
            <person name="Han S."/>
            <person name="Martens-Habbena W."/>
            <person name="Neal-McKinney J."/>
            <person name="Janagama H.K."/>
            <person name="Nadala C."/>
            <person name="Samadpour M."/>
        </authorList>
    </citation>
    <scope>NUCLEOTIDE SEQUENCE [LARGE SCALE GENOMIC DNA]</scope>
    <source>
        <strain evidence="13 14">DSM 20462</strain>
    </source>
</reference>
<evidence type="ECO:0000256" key="8">
    <source>
        <dbReference type="ARBA" id="ARBA00022801"/>
    </source>
</evidence>
<keyword evidence="7" id="KW-0227">DNA damage</keyword>
<comment type="similarity">
    <text evidence="2">Belongs to the uracil-DNA glycosylase (UDG) superfamily. Type 4 (UDGa) family.</text>
</comment>
<dbReference type="SUPFAM" id="SSF52141">
    <property type="entry name" value="Uracil-DNA glycosylase-like"/>
    <property type="match status" value="1"/>
</dbReference>
<evidence type="ECO:0000256" key="9">
    <source>
        <dbReference type="ARBA" id="ARBA00023004"/>
    </source>
</evidence>
<dbReference type="PANTHER" id="PTHR33693">
    <property type="entry name" value="TYPE-5 URACIL-DNA GLYCOSYLASE"/>
    <property type="match status" value="1"/>
</dbReference>
<evidence type="ECO:0000256" key="5">
    <source>
        <dbReference type="ARBA" id="ARBA00022485"/>
    </source>
</evidence>
<sequence>MNTKMEDWVAALMQCEQCPLRREGNRGPTRYCGDPSSPLMFVGEGPGGVEDAYGVPLVGPSGQLLDKALWSVGLTRDHIYVTNIVKCRPQNNRTPTLEEGKCCANIHLVKEIELVQPKVIVCLGKVAFQYFYGRTASIMKNRGKWFEYMNIPVMPTYHPAFLLRQTGHSLVESKWQVYYDFKAAVEKAKTTAPDYIYQSTEKPDLLKQYEELRNARHF</sequence>
<keyword evidence="8" id="KW-0378">Hydrolase</keyword>